<name>A0ACA9Y2H9_9ASCO</name>
<dbReference type="Proteomes" id="UP001152531">
    <property type="component" value="Unassembled WGS sequence"/>
</dbReference>
<gene>
    <name evidence="1" type="ORF">CLIB1444_02S01200</name>
</gene>
<organism evidence="1 2">
    <name type="scientific">[Candida] jaroonii</name>
    <dbReference type="NCBI Taxonomy" id="467808"/>
    <lineage>
        <taxon>Eukaryota</taxon>
        <taxon>Fungi</taxon>
        <taxon>Dikarya</taxon>
        <taxon>Ascomycota</taxon>
        <taxon>Saccharomycotina</taxon>
        <taxon>Pichiomycetes</taxon>
        <taxon>Debaryomycetaceae</taxon>
        <taxon>Yamadazyma</taxon>
    </lineage>
</organism>
<evidence type="ECO:0000313" key="2">
    <source>
        <dbReference type="Proteomes" id="UP001152531"/>
    </source>
</evidence>
<evidence type="ECO:0000313" key="1">
    <source>
        <dbReference type="EMBL" id="CAH6719111.1"/>
    </source>
</evidence>
<accession>A0ACA9Y2H9</accession>
<dbReference type="EMBL" id="CALSDN010000002">
    <property type="protein sequence ID" value="CAH6719111.1"/>
    <property type="molecule type" value="Genomic_DNA"/>
</dbReference>
<sequence>MEPDTKEESDFRDFNDELPDDDDDFLDKNYGNEAEEDDETDIEERGRSYGKSYRSEEELDSRKTSARSSRESSMGPDQPRKRGRPKKLLTASAVKIKKRRGRPRKGYENPLAGVSRFGAVDASEEIRRRRKLTPEYGPPIPLTKHRQLQTQKPLYIDMERLKSGSNKRQKLNTLDVLKFLVKDFEPIPSTNDSIKPKLIQKDMKTHILDHLGHLSDVHGSIDDLNFEISKIQKEKELTRTKILELRKDHNDLGNKLNSLREDYQQSKENHEKFIQLTDNIDELRSIVKGDKPINNDIIKSVDSKLNHLSKIFNPIDGVNAKIHELNRTLTRINNDI</sequence>
<protein>
    <submittedName>
        <fullName evidence="1">Uncharacterized protein</fullName>
    </submittedName>
</protein>
<proteinExistence type="predicted"/>
<keyword evidence="2" id="KW-1185">Reference proteome</keyword>
<reference evidence="1" key="1">
    <citation type="submission" date="2022-06" db="EMBL/GenBank/DDBJ databases">
        <authorList>
            <person name="Legras J.-L."/>
            <person name="Devillers H."/>
            <person name="Grondin C."/>
        </authorList>
    </citation>
    <scope>NUCLEOTIDE SEQUENCE</scope>
    <source>
        <strain evidence="1">CLIB 1444</strain>
    </source>
</reference>
<comment type="caution">
    <text evidence="1">The sequence shown here is derived from an EMBL/GenBank/DDBJ whole genome shotgun (WGS) entry which is preliminary data.</text>
</comment>